<dbReference type="SMART" id="SM01321">
    <property type="entry name" value="Y1_Tnp"/>
    <property type="match status" value="1"/>
</dbReference>
<dbReference type="SUPFAM" id="SSF143422">
    <property type="entry name" value="Transposase IS200-like"/>
    <property type="match status" value="1"/>
</dbReference>
<dbReference type="Proteomes" id="UP000184139">
    <property type="component" value="Unassembled WGS sequence"/>
</dbReference>
<evidence type="ECO:0000313" key="3">
    <source>
        <dbReference type="Proteomes" id="UP000184139"/>
    </source>
</evidence>
<dbReference type="Gene3D" id="3.30.70.1290">
    <property type="entry name" value="Transposase IS200-like"/>
    <property type="match status" value="1"/>
</dbReference>
<keyword evidence="3" id="KW-1185">Reference proteome</keyword>
<organism evidence="2 3">
    <name type="scientific">Desulfofustis glycolicus DSM 9705</name>
    <dbReference type="NCBI Taxonomy" id="1121409"/>
    <lineage>
        <taxon>Bacteria</taxon>
        <taxon>Pseudomonadati</taxon>
        <taxon>Thermodesulfobacteriota</taxon>
        <taxon>Desulfobulbia</taxon>
        <taxon>Desulfobulbales</taxon>
        <taxon>Desulfocapsaceae</taxon>
        <taxon>Desulfofustis</taxon>
    </lineage>
</organism>
<gene>
    <name evidence="2" type="ORF">SAMN02745124_03461</name>
</gene>
<dbReference type="OrthoDB" id="5422318at2"/>
<evidence type="ECO:0000313" key="2">
    <source>
        <dbReference type="EMBL" id="SHI04923.1"/>
    </source>
</evidence>
<dbReference type="Pfam" id="PF01797">
    <property type="entry name" value="Y1_Tnp"/>
    <property type="match status" value="1"/>
</dbReference>
<accession>A0A1M5Y067</accession>
<dbReference type="GO" id="GO:0003677">
    <property type="term" value="F:DNA binding"/>
    <property type="evidence" value="ECO:0007669"/>
    <property type="project" value="InterPro"/>
</dbReference>
<dbReference type="PANTHER" id="PTHR34322">
    <property type="entry name" value="TRANSPOSASE, Y1_TNP DOMAIN-CONTAINING"/>
    <property type="match status" value="1"/>
</dbReference>
<reference evidence="2 3" key="1">
    <citation type="submission" date="2016-11" db="EMBL/GenBank/DDBJ databases">
        <authorList>
            <person name="Jaros S."/>
            <person name="Januszkiewicz K."/>
            <person name="Wedrychowicz H."/>
        </authorList>
    </citation>
    <scope>NUCLEOTIDE SEQUENCE [LARGE SCALE GENOMIC DNA]</scope>
    <source>
        <strain evidence="2 3">DSM 9705</strain>
    </source>
</reference>
<dbReference type="InterPro" id="IPR002686">
    <property type="entry name" value="Transposase_17"/>
</dbReference>
<dbReference type="PANTHER" id="PTHR34322:SF2">
    <property type="entry name" value="TRANSPOSASE IS200-LIKE DOMAIN-CONTAINING PROTEIN"/>
    <property type="match status" value="1"/>
</dbReference>
<dbReference type="GO" id="GO:0006313">
    <property type="term" value="P:DNA transposition"/>
    <property type="evidence" value="ECO:0007669"/>
    <property type="project" value="InterPro"/>
</dbReference>
<dbReference type="InterPro" id="IPR036515">
    <property type="entry name" value="Transposase_17_sf"/>
</dbReference>
<protein>
    <submittedName>
        <fullName evidence="2">Putative transposase</fullName>
    </submittedName>
</protein>
<dbReference type="STRING" id="1121409.SAMN02745124_03461"/>
<feature type="domain" description="Transposase IS200-like" evidence="1">
    <location>
        <begin position="9"/>
        <end position="124"/>
    </location>
</feature>
<dbReference type="GO" id="GO:0004803">
    <property type="term" value="F:transposase activity"/>
    <property type="evidence" value="ECO:0007669"/>
    <property type="project" value="InterPro"/>
</dbReference>
<name>A0A1M5Y067_9BACT</name>
<sequence length="216" mass="25070">MPRRIRVIIPGITVHVIHRGRLRQPCFWAADDYLLYLDLLKEYALPSGCLIHAYALLPTHVHLLFTPLAKTSPSTMMKQVGQRYTNHVNSTYRRQGPLWESRFRSCLVQGGNHVLLCQRYIESNPLRNGLVTDPAEYRWTSYRANRCGERSNVIVPHPDYRHLGTTDDTRQKTYGDLFRDALAPKLEQQITRFTNGCYLFGDESFVSDFSYLFDSQ</sequence>
<dbReference type="RefSeq" id="WP_073377986.1">
    <property type="nucleotide sequence ID" value="NZ_FQXS01000025.1"/>
</dbReference>
<dbReference type="AlphaFoldDB" id="A0A1M5Y067"/>
<dbReference type="EMBL" id="FQXS01000025">
    <property type="protein sequence ID" value="SHI04923.1"/>
    <property type="molecule type" value="Genomic_DNA"/>
</dbReference>
<evidence type="ECO:0000259" key="1">
    <source>
        <dbReference type="SMART" id="SM01321"/>
    </source>
</evidence>
<proteinExistence type="predicted"/>